<keyword evidence="2" id="KW-1185">Reference proteome</keyword>
<dbReference type="OrthoDB" id="6437038at2759"/>
<evidence type="ECO:0000313" key="1">
    <source>
        <dbReference type="EMBL" id="GBM53867.1"/>
    </source>
</evidence>
<proteinExistence type="predicted"/>
<dbReference type="EMBL" id="BGPR01001437">
    <property type="protein sequence ID" value="GBM53867.1"/>
    <property type="molecule type" value="Genomic_DNA"/>
</dbReference>
<sequence length="183" mass="21216">MTAFEAMQCVDDFISSTNLHLLNVKDAGPTFQQLNAKGWPDLTLSIGQHLSNTTSWEFLEDVSFSDIILSKLNLILKCNLSHRVTRFKTAYGGHNKFIQNFKPKVNTIQQETNFCNSKEDLDKETSNFQTSMFPACKRSYKTEKVKKNFNINWWTQDFDINEKDLRVLQRRASKTSGTEQLKY</sequence>
<dbReference type="AlphaFoldDB" id="A0A4Y2GL11"/>
<gene>
    <name evidence="1" type="ORF">AVEN_64799_1</name>
</gene>
<protein>
    <recommendedName>
        <fullName evidence="3">Endonuclease/exonuclease/phosphatase domain-containing protein</fullName>
    </recommendedName>
</protein>
<evidence type="ECO:0000313" key="2">
    <source>
        <dbReference type="Proteomes" id="UP000499080"/>
    </source>
</evidence>
<accession>A0A4Y2GL11</accession>
<evidence type="ECO:0008006" key="3">
    <source>
        <dbReference type="Google" id="ProtNLM"/>
    </source>
</evidence>
<dbReference type="Proteomes" id="UP000499080">
    <property type="component" value="Unassembled WGS sequence"/>
</dbReference>
<reference evidence="1 2" key="1">
    <citation type="journal article" date="2019" name="Sci. Rep.">
        <title>Orb-weaving spider Araneus ventricosus genome elucidates the spidroin gene catalogue.</title>
        <authorList>
            <person name="Kono N."/>
            <person name="Nakamura H."/>
            <person name="Ohtoshi R."/>
            <person name="Moran D.A.P."/>
            <person name="Shinohara A."/>
            <person name="Yoshida Y."/>
            <person name="Fujiwara M."/>
            <person name="Mori M."/>
            <person name="Tomita M."/>
            <person name="Arakawa K."/>
        </authorList>
    </citation>
    <scope>NUCLEOTIDE SEQUENCE [LARGE SCALE GENOMIC DNA]</scope>
</reference>
<name>A0A4Y2GL11_ARAVE</name>
<comment type="caution">
    <text evidence="1">The sequence shown here is derived from an EMBL/GenBank/DDBJ whole genome shotgun (WGS) entry which is preliminary data.</text>
</comment>
<organism evidence="1 2">
    <name type="scientific">Araneus ventricosus</name>
    <name type="common">Orbweaver spider</name>
    <name type="synonym">Epeira ventricosa</name>
    <dbReference type="NCBI Taxonomy" id="182803"/>
    <lineage>
        <taxon>Eukaryota</taxon>
        <taxon>Metazoa</taxon>
        <taxon>Ecdysozoa</taxon>
        <taxon>Arthropoda</taxon>
        <taxon>Chelicerata</taxon>
        <taxon>Arachnida</taxon>
        <taxon>Araneae</taxon>
        <taxon>Araneomorphae</taxon>
        <taxon>Entelegynae</taxon>
        <taxon>Araneoidea</taxon>
        <taxon>Araneidae</taxon>
        <taxon>Araneus</taxon>
    </lineage>
</organism>